<protein>
    <submittedName>
        <fullName evidence="2">Uncharacterized protein</fullName>
    </submittedName>
</protein>
<evidence type="ECO:0000313" key="3">
    <source>
        <dbReference type="Proteomes" id="UP001196413"/>
    </source>
</evidence>
<dbReference type="Proteomes" id="UP001196413">
    <property type="component" value="Unassembled WGS sequence"/>
</dbReference>
<proteinExistence type="predicted"/>
<feature type="region of interest" description="Disordered" evidence="1">
    <location>
        <begin position="29"/>
        <end position="50"/>
    </location>
</feature>
<gene>
    <name evidence="2" type="ORF">KIN20_020732</name>
</gene>
<feature type="compositionally biased region" description="Basic residues" evidence="1">
    <location>
        <begin position="39"/>
        <end position="50"/>
    </location>
</feature>
<keyword evidence="3" id="KW-1185">Reference proteome</keyword>
<sequence length="50" mass="5905">MRLSQHRQKEMRKKLDVHRHLMDLRFVSKGSAGLPPKLTRGRSARPIRPM</sequence>
<dbReference type="EMBL" id="JAHQIW010004208">
    <property type="protein sequence ID" value="KAJ1361474.1"/>
    <property type="molecule type" value="Genomic_DNA"/>
</dbReference>
<reference evidence="2" key="1">
    <citation type="submission" date="2021-06" db="EMBL/GenBank/DDBJ databases">
        <title>Parelaphostrongylus tenuis whole genome reference sequence.</title>
        <authorList>
            <person name="Garwood T.J."/>
            <person name="Larsen P.A."/>
            <person name="Fountain-Jones N.M."/>
            <person name="Garbe J.R."/>
            <person name="Macchietto M.G."/>
            <person name="Kania S.A."/>
            <person name="Gerhold R.W."/>
            <person name="Richards J.E."/>
            <person name="Wolf T.M."/>
        </authorList>
    </citation>
    <scope>NUCLEOTIDE SEQUENCE</scope>
    <source>
        <strain evidence="2">MNPRO001-30</strain>
        <tissue evidence="2">Meninges</tissue>
    </source>
</reference>
<name>A0AAD5N718_PARTN</name>
<accession>A0AAD5N718</accession>
<evidence type="ECO:0000256" key="1">
    <source>
        <dbReference type="SAM" id="MobiDB-lite"/>
    </source>
</evidence>
<comment type="caution">
    <text evidence="2">The sequence shown here is derived from an EMBL/GenBank/DDBJ whole genome shotgun (WGS) entry which is preliminary data.</text>
</comment>
<evidence type="ECO:0000313" key="2">
    <source>
        <dbReference type="EMBL" id="KAJ1361474.1"/>
    </source>
</evidence>
<organism evidence="2 3">
    <name type="scientific">Parelaphostrongylus tenuis</name>
    <name type="common">Meningeal worm</name>
    <dbReference type="NCBI Taxonomy" id="148309"/>
    <lineage>
        <taxon>Eukaryota</taxon>
        <taxon>Metazoa</taxon>
        <taxon>Ecdysozoa</taxon>
        <taxon>Nematoda</taxon>
        <taxon>Chromadorea</taxon>
        <taxon>Rhabditida</taxon>
        <taxon>Rhabditina</taxon>
        <taxon>Rhabditomorpha</taxon>
        <taxon>Strongyloidea</taxon>
        <taxon>Metastrongylidae</taxon>
        <taxon>Parelaphostrongylus</taxon>
    </lineage>
</organism>
<dbReference type="AlphaFoldDB" id="A0AAD5N718"/>